<keyword evidence="3 4" id="KW-0418">Kinase</keyword>
<evidence type="ECO:0000313" key="5">
    <source>
        <dbReference type="EMBL" id="MFB9731387.1"/>
    </source>
</evidence>
<organism evidence="5 6">
    <name type="scientific">Ornithinimicrobium kibberense</name>
    <dbReference type="NCBI Taxonomy" id="282060"/>
    <lineage>
        <taxon>Bacteria</taxon>
        <taxon>Bacillati</taxon>
        <taxon>Actinomycetota</taxon>
        <taxon>Actinomycetes</taxon>
        <taxon>Micrococcales</taxon>
        <taxon>Ornithinimicrobiaceae</taxon>
        <taxon>Ornithinimicrobium</taxon>
    </lineage>
</organism>
<dbReference type="RefSeq" id="WP_141337214.1">
    <property type="nucleotide sequence ID" value="NZ_JBHMAX010000010.1"/>
</dbReference>
<dbReference type="SUPFAM" id="SSF110738">
    <property type="entry name" value="Glycerate kinase I"/>
    <property type="match status" value="1"/>
</dbReference>
<dbReference type="InterPro" id="IPR036129">
    <property type="entry name" value="Glycerate_kinase_sf"/>
</dbReference>
<dbReference type="PIRSF" id="PIRSF006078">
    <property type="entry name" value="GlxK"/>
    <property type="match status" value="1"/>
</dbReference>
<dbReference type="PANTHER" id="PTHR21599">
    <property type="entry name" value="GLYCERATE KINASE"/>
    <property type="match status" value="1"/>
</dbReference>
<evidence type="ECO:0000313" key="6">
    <source>
        <dbReference type="Proteomes" id="UP001589613"/>
    </source>
</evidence>
<evidence type="ECO:0000256" key="4">
    <source>
        <dbReference type="PIRNR" id="PIRNR006078"/>
    </source>
</evidence>
<dbReference type="EC" id="2.7.1.31" evidence="5"/>
<comment type="similarity">
    <text evidence="1 4">Belongs to the glycerate kinase type-1 family.</text>
</comment>
<dbReference type="EMBL" id="JBHMAX010000010">
    <property type="protein sequence ID" value="MFB9731387.1"/>
    <property type="molecule type" value="Genomic_DNA"/>
</dbReference>
<evidence type="ECO:0000256" key="1">
    <source>
        <dbReference type="ARBA" id="ARBA00006284"/>
    </source>
</evidence>
<evidence type="ECO:0000256" key="3">
    <source>
        <dbReference type="ARBA" id="ARBA00022777"/>
    </source>
</evidence>
<dbReference type="Proteomes" id="UP001589613">
    <property type="component" value="Unassembled WGS sequence"/>
</dbReference>
<dbReference type="InterPro" id="IPR004381">
    <property type="entry name" value="Glycerate_kinase"/>
</dbReference>
<dbReference type="Gene3D" id="3.90.1510.10">
    <property type="entry name" value="Glycerate kinase, domain 2"/>
    <property type="match status" value="2"/>
</dbReference>
<accession>A0ABV5V0Q6</accession>
<gene>
    <name evidence="5" type="ORF">ACFFN0_04970</name>
</gene>
<dbReference type="Gene3D" id="3.40.50.10350">
    <property type="entry name" value="Glycerate kinase, domain 1"/>
    <property type="match status" value="2"/>
</dbReference>
<comment type="caution">
    <text evidence="5">The sequence shown here is derived from an EMBL/GenBank/DDBJ whole genome shotgun (WGS) entry which is preliminary data.</text>
</comment>
<evidence type="ECO:0000256" key="2">
    <source>
        <dbReference type="ARBA" id="ARBA00022679"/>
    </source>
</evidence>
<dbReference type="InterPro" id="IPR018193">
    <property type="entry name" value="Glyc_kinase_flavodox-like_fold"/>
</dbReference>
<reference evidence="5 6" key="1">
    <citation type="submission" date="2024-09" db="EMBL/GenBank/DDBJ databases">
        <authorList>
            <person name="Sun Q."/>
            <person name="Mori K."/>
        </authorList>
    </citation>
    <scope>NUCLEOTIDE SEQUENCE [LARGE SCALE GENOMIC DNA]</scope>
    <source>
        <strain evidence="5 6">JCM 12763</strain>
    </source>
</reference>
<dbReference type="PANTHER" id="PTHR21599:SF0">
    <property type="entry name" value="GLYCERATE KINASE"/>
    <property type="match status" value="1"/>
</dbReference>
<dbReference type="InterPro" id="IPR018197">
    <property type="entry name" value="Glycerate_kinase_RE-like"/>
</dbReference>
<dbReference type="Pfam" id="PF02595">
    <property type="entry name" value="Gly_kinase"/>
    <property type="match status" value="2"/>
</dbReference>
<sequence length="357" mass="35852">MDGDRTQDAGRSRVLVVAPDKFRGSLTAPEVVAAVTPAAEELGWQVRGMPFCDGGEGMLDAFGGATRTSTVTGPHGRPVQAAWRLGDDGTAVIESAQASGLALAGGAAANDPVRATSRGTGELVAEAVRAGARTVIVGLGGSATTDGGRDAVAAVLERLDGRTPLGLGVDVVAACDVTTVLTDAARVFGPQKGADPEQVEELTARLERVQAEYLDVFGERLAAAGVDLPTMPGGGAAGGLGAGLVALGGRLAPGFDVVAQHVGLEAALEGADAVLTGEGALDEQSFRGKVVGGVASAAARHGIPVVVLVGTVRPGTPVGQVGRVSAVDLSARFGAHASWHRTAECLARATREQLLRL</sequence>
<name>A0ABV5V0Q6_9MICO</name>
<keyword evidence="6" id="KW-1185">Reference proteome</keyword>
<protein>
    <submittedName>
        <fullName evidence="5">Glycerate kinase</fullName>
        <ecNumber evidence="5">2.7.1.31</ecNumber>
    </submittedName>
</protein>
<proteinExistence type="inferred from homology"/>
<keyword evidence="2 4" id="KW-0808">Transferase</keyword>
<dbReference type="GO" id="GO:0008887">
    <property type="term" value="F:glycerate kinase activity"/>
    <property type="evidence" value="ECO:0007669"/>
    <property type="project" value="UniProtKB-EC"/>
</dbReference>